<name>A0ABW5L4L1_9SPHI</name>
<dbReference type="RefSeq" id="WP_210352826.1">
    <property type="nucleotide sequence ID" value="NZ_JAEQMU010000001.1"/>
</dbReference>
<dbReference type="EMBL" id="JBHULD010000018">
    <property type="protein sequence ID" value="MFD2556097.1"/>
    <property type="molecule type" value="Genomic_DNA"/>
</dbReference>
<comment type="caution">
    <text evidence="1">The sequence shown here is derived from an EMBL/GenBank/DDBJ whole genome shotgun (WGS) entry which is preliminary data.</text>
</comment>
<accession>A0ABW5L4L1</accession>
<proteinExistence type="predicted"/>
<organism evidence="1 2">
    <name type="scientific">Sphingobacterium tabacisoli</name>
    <dbReference type="NCBI Taxonomy" id="2044855"/>
    <lineage>
        <taxon>Bacteria</taxon>
        <taxon>Pseudomonadati</taxon>
        <taxon>Bacteroidota</taxon>
        <taxon>Sphingobacteriia</taxon>
        <taxon>Sphingobacteriales</taxon>
        <taxon>Sphingobacteriaceae</taxon>
        <taxon>Sphingobacterium</taxon>
    </lineage>
</organism>
<sequence length="289" mass="33281">MGLELRYLKKMLVFSLVTLALPFHSCTQMKKQTKSQTEELIQLNRGQLNDRLQKLEEQQVLTSGESVQLREQLNADFDYYLAHQSMGLPELKDMFSKTTEQLGHLRITPAIFLQLSTTYNAITKQISMRNLPGPISPEDYAIQSTLNQVMNDWFAHYQKMNGMAEASIAQAGEDEQRSSSKPLPLPTYIKLKADMIGRFKLLLSEEMISSLEYRHYTETITKDIRFCETNTDTAKVKLQLLASLQQMENAELDTEDREAIVDCYFILSEKHGIDIKRQLNKWLYGSIIP</sequence>
<reference evidence="2" key="1">
    <citation type="journal article" date="2019" name="Int. J. Syst. Evol. Microbiol.">
        <title>The Global Catalogue of Microorganisms (GCM) 10K type strain sequencing project: providing services to taxonomists for standard genome sequencing and annotation.</title>
        <authorList>
            <consortium name="The Broad Institute Genomics Platform"/>
            <consortium name="The Broad Institute Genome Sequencing Center for Infectious Disease"/>
            <person name="Wu L."/>
            <person name="Ma J."/>
        </authorList>
    </citation>
    <scope>NUCLEOTIDE SEQUENCE [LARGE SCALE GENOMIC DNA]</scope>
    <source>
        <strain evidence="2">KCTC 52298</strain>
    </source>
</reference>
<protein>
    <submittedName>
        <fullName evidence="1">DUF4844 domain-containing protein</fullName>
    </submittedName>
</protein>
<evidence type="ECO:0000313" key="1">
    <source>
        <dbReference type="EMBL" id="MFD2556097.1"/>
    </source>
</evidence>
<gene>
    <name evidence="1" type="ORF">ACFSQW_17015</name>
</gene>
<dbReference type="Gene3D" id="1.20.1480.40">
    <property type="entry name" value="Uncharacterised protein PF16133, DUF4844"/>
    <property type="match status" value="1"/>
</dbReference>
<evidence type="ECO:0000313" key="2">
    <source>
        <dbReference type="Proteomes" id="UP001597440"/>
    </source>
</evidence>
<keyword evidence="2" id="KW-1185">Reference proteome</keyword>
<dbReference type="Proteomes" id="UP001597440">
    <property type="component" value="Unassembled WGS sequence"/>
</dbReference>
<dbReference type="InterPro" id="IPR038360">
    <property type="entry name" value="DUF4844_sf"/>
</dbReference>